<evidence type="ECO:0000256" key="5">
    <source>
        <dbReference type="ARBA" id="ARBA00022490"/>
    </source>
</evidence>
<dbReference type="PANTHER" id="PTHR10855">
    <property type="entry name" value="26S PROTEASOME NON-ATPASE REGULATORY SUBUNIT 12/COP9 SIGNALOSOME COMPLEX SUBUNIT 4"/>
    <property type="match status" value="1"/>
</dbReference>
<dbReference type="Gene3D" id="1.10.10.10">
    <property type="entry name" value="Winged helix-like DNA-binding domain superfamily/Winged helix DNA-binding domain"/>
    <property type="match status" value="1"/>
</dbReference>
<evidence type="ECO:0000256" key="4">
    <source>
        <dbReference type="ARBA" id="ARBA00014881"/>
    </source>
</evidence>
<keyword evidence="6" id="KW-0736">Signalosome</keyword>
<protein>
    <recommendedName>
        <fullName evidence="4">COP9 signalosome complex subunit 4</fullName>
    </recommendedName>
</protein>
<comment type="caution">
    <text evidence="9">The sequence shown here is derived from an EMBL/GenBank/DDBJ whole genome shotgun (WGS) entry which is preliminary data.</text>
</comment>
<feature type="domain" description="PCI" evidence="8">
    <location>
        <begin position="182"/>
        <end position="345"/>
    </location>
</feature>
<dbReference type="Pfam" id="PF01399">
    <property type="entry name" value="PCI"/>
    <property type="match status" value="1"/>
</dbReference>
<dbReference type="EMBL" id="JAPFFF010000007">
    <property type="protein sequence ID" value="KAK8885994.1"/>
    <property type="molecule type" value="Genomic_DNA"/>
</dbReference>
<evidence type="ECO:0000256" key="6">
    <source>
        <dbReference type="ARBA" id="ARBA00022790"/>
    </source>
</evidence>
<sequence length="372" mass="42759">MSLDLLLNPSASENDVNSVVENLISNLSEDSFKNFFDSLNGKNIGYNILANFLFSLSQALSKITNLSLQVKCLRILVQYLENSQIEDKKFDIYEIYAKSLQANEFYGETAKILEKFPVPSSDAEILKYYLDIAECYFSDTRYDKVTSLLIKMGQHIFKYSTPIDLWNRYHSFKGKYNINKKSFLEAARCYNELWTRGTTPESRLYGLRTAAICAILSPTTNNIRSLLLHRYAADENIKNVDIYPILDLIVRGKFIDKTIRDDFREKISDLVDSNDTKTLESFSVQHNISVARKMFSSIQIDRLAQIVGDSPDNVYHMLSEMINNKSLKASIDQPQWSVEFAHENKRSLKDKSIRDFCLSVSETSAKIKELLK</sequence>
<comment type="subcellular location">
    <subcellularLocation>
        <location evidence="2">Cytoplasm</location>
    </subcellularLocation>
    <subcellularLocation>
        <location evidence="1">Nucleus</location>
    </subcellularLocation>
</comment>
<dbReference type="Proteomes" id="UP001470230">
    <property type="component" value="Unassembled WGS sequence"/>
</dbReference>
<dbReference type="InterPro" id="IPR040134">
    <property type="entry name" value="PSMD12/CSN4"/>
</dbReference>
<dbReference type="InterPro" id="IPR036388">
    <property type="entry name" value="WH-like_DNA-bd_sf"/>
</dbReference>
<evidence type="ECO:0000256" key="7">
    <source>
        <dbReference type="ARBA" id="ARBA00023242"/>
    </source>
</evidence>
<proteinExistence type="inferred from homology"/>
<reference evidence="9 10" key="1">
    <citation type="submission" date="2024-04" db="EMBL/GenBank/DDBJ databases">
        <title>Tritrichomonas musculus Genome.</title>
        <authorList>
            <person name="Alves-Ferreira E."/>
            <person name="Grigg M."/>
            <person name="Lorenzi H."/>
            <person name="Galac M."/>
        </authorList>
    </citation>
    <scope>NUCLEOTIDE SEQUENCE [LARGE SCALE GENOMIC DNA]</scope>
    <source>
        <strain evidence="9 10">EAF2021</strain>
    </source>
</reference>
<dbReference type="SUPFAM" id="SSF46785">
    <property type="entry name" value="Winged helix' DNA-binding domain"/>
    <property type="match status" value="1"/>
</dbReference>
<keyword evidence="5" id="KW-0963">Cytoplasm</keyword>
<name>A0ABR2K4I2_9EUKA</name>
<dbReference type="InterPro" id="IPR054559">
    <property type="entry name" value="PSMD12-CSN4-like_N"/>
</dbReference>
<accession>A0ABR2K4I2</accession>
<gene>
    <name evidence="9" type="ORF">M9Y10_041453</name>
</gene>
<organism evidence="9 10">
    <name type="scientific">Tritrichomonas musculus</name>
    <dbReference type="NCBI Taxonomy" id="1915356"/>
    <lineage>
        <taxon>Eukaryota</taxon>
        <taxon>Metamonada</taxon>
        <taxon>Parabasalia</taxon>
        <taxon>Tritrichomonadida</taxon>
        <taxon>Tritrichomonadidae</taxon>
        <taxon>Tritrichomonas</taxon>
    </lineage>
</organism>
<evidence type="ECO:0000259" key="8">
    <source>
        <dbReference type="PROSITE" id="PS50250"/>
    </source>
</evidence>
<evidence type="ECO:0000256" key="2">
    <source>
        <dbReference type="ARBA" id="ARBA00004496"/>
    </source>
</evidence>
<keyword evidence="7" id="KW-0539">Nucleus</keyword>
<evidence type="ECO:0000256" key="1">
    <source>
        <dbReference type="ARBA" id="ARBA00004123"/>
    </source>
</evidence>
<keyword evidence="10" id="KW-1185">Reference proteome</keyword>
<evidence type="ECO:0000256" key="3">
    <source>
        <dbReference type="ARBA" id="ARBA00010417"/>
    </source>
</evidence>
<dbReference type="InterPro" id="IPR036390">
    <property type="entry name" value="WH_DNA-bd_sf"/>
</dbReference>
<dbReference type="PANTHER" id="PTHR10855:SF2">
    <property type="entry name" value="COP9 SIGNALOSOME COMPLEX SUBUNIT 4"/>
    <property type="match status" value="1"/>
</dbReference>
<evidence type="ECO:0000313" key="9">
    <source>
        <dbReference type="EMBL" id="KAK8885994.1"/>
    </source>
</evidence>
<comment type="similarity">
    <text evidence="3">Belongs to the CSN4 family.</text>
</comment>
<dbReference type="Pfam" id="PF22241">
    <property type="entry name" value="PSMD12-CSN4_N"/>
    <property type="match status" value="1"/>
</dbReference>
<dbReference type="PROSITE" id="PS50250">
    <property type="entry name" value="PCI"/>
    <property type="match status" value="1"/>
</dbReference>
<evidence type="ECO:0000313" key="10">
    <source>
        <dbReference type="Proteomes" id="UP001470230"/>
    </source>
</evidence>
<dbReference type="InterPro" id="IPR000717">
    <property type="entry name" value="PCI_dom"/>
</dbReference>